<dbReference type="AlphaFoldDB" id="A0A0K2TAE1"/>
<proteinExistence type="predicted"/>
<accession>A0A0K2TAE1</accession>
<protein>
    <submittedName>
        <fullName evidence="1">Uncharacterized protein</fullName>
    </submittedName>
</protein>
<organism evidence="1">
    <name type="scientific">Lepeophtheirus salmonis</name>
    <name type="common">Salmon louse</name>
    <name type="synonym">Caligus salmonis</name>
    <dbReference type="NCBI Taxonomy" id="72036"/>
    <lineage>
        <taxon>Eukaryota</taxon>
        <taxon>Metazoa</taxon>
        <taxon>Ecdysozoa</taxon>
        <taxon>Arthropoda</taxon>
        <taxon>Crustacea</taxon>
        <taxon>Multicrustacea</taxon>
        <taxon>Hexanauplia</taxon>
        <taxon>Copepoda</taxon>
        <taxon>Siphonostomatoida</taxon>
        <taxon>Caligidae</taxon>
        <taxon>Lepeophtheirus</taxon>
    </lineage>
</organism>
<reference evidence="1" key="1">
    <citation type="submission" date="2014-05" db="EMBL/GenBank/DDBJ databases">
        <authorList>
            <person name="Chronopoulou M."/>
        </authorList>
    </citation>
    <scope>NUCLEOTIDE SEQUENCE</scope>
    <source>
        <tissue evidence="1">Whole organism</tissue>
    </source>
</reference>
<evidence type="ECO:0000313" key="1">
    <source>
        <dbReference type="EMBL" id="CDW22968.1"/>
    </source>
</evidence>
<sequence>DAVLSVKDCASVLLFTYLVVFGSSSEKEKQRADQVNRRRMYVERRAESLVEWKKKSARETHTHRKKGRNRHIFSFNLLVSVYQFNL</sequence>
<feature type="non-terminal residue" evidence="1">
    <location>
        <position position="1"/>
    </location>
</feature>
<name>A0A0K2TAE1_LEPSM</name>
<dbReference type="EMBL" id="HACA01005607">
    <property type="protein sequence ID" value="CDW22968.1"/>
    <property type="molecule type" value="Transcribed_RNA"/>
</dbReference>